<sequence>MAKIFFTREEIQNILEQNHLSAMVSYLEREEELIFPENYIIYLRISTSSNIYADDILHIRKVNIQVTHFHKIKLDSIEELMIANFRVTPVTSSVRQIDTDFWATHYRFECLTKGAW</sequence>
<dbReference type="RefSeq" id="WP_185542851.1">
    <property type="nucleotide sequence ID" value="NZ_JAARXV010000001.1"/>
</dbReference>
<comment type="caution">
    <text evidence="1">The sequence shown here is derived from an EMBL/GenBank/DDBJ whole genome shotgun (WGS) entry which is preliminary data.</text>
</comment>
<dbReference type="Proteomes" id="UP000552309">
    <property type="component" value="Unassembled WGS sequence"/>
</dbReference>
<accession>A0AB73H4U0</accession>
<organism evidence="1 2">
    <name type="scientific">Listeria innocua</name>
    <dbReference type="NCBI Taxonomy" id="1642"/>
    <lineage>
        <taxon>Bacteria</taxon>
        <taxon>Bacillati</taxon>
        <taxon>Bacillota</taxon>
        <taxon>Bacilli</taxon>
        <taxon>Bacillales</taxon>
        <taxon>Listeriaceae</taxon>
        <taxon>Listeria</taxon>
    </lineage>
</organism>
<reference evidence="1 2" key="1">
    <citation type="submission" date="2020-03" db="EMBL/GenBank/DDBJ databases">
        <title>Soil Listeria distribution.</title>
        <authorList>
            <person name="Liao J."/>
            <person name="Wiedmann M."/>
        </authorList>
    </citation>
    <scope>NUCLEOTIDE SEQUENCE [LARGE SCALE GENOMIC DNA]</scope>
    <source>
        <strain evidence="1 2">FSL L7-0297</strain>
    </source>
</reference>
<proteinExistence type="predicted"/>
<name>A0AB73H4U0_LISIO</name>
<evidence type="ECO:0000313" key="1">
    <source>
        <dbReference type="EMBL" id="MBC2140745.1"/>
    </source>
</evidence>
<gene>
    <name evidence="1" type="ORF">HCA89_00365</name>
</gene>
<dbReference type="AlphaFoldDB" id="A0AB73H4U0"/>
<dbReference type="EMBL" id="JAARXV010000001">
    <property type="protein sequence ID" value="MBC2140745.1"/>
    <property type="molecule type" value="Genomic_DNA"/>
</dbReference>
<protein>
    <submittedName>
        <fullName evidence="1">Uncharacterized protein</fullName>
    </submittedName>
</protein>
<evidence type="ECO:0000313" key="2">
    <source>
        <dbReference type="Proteomes" id="UP000552309"/>
    </source>
</evidence>